<dbReference type="GO" id="GO:0004312">
    <property type="term" value="F:fatty acid synthase activity"/>
    <property type="evidence" value="ECO:0007669"/>
    <property type="project" value="TreeGrafter"/>
</dbReference>
<dbReference type="InterPro" id="IPR014043">
    <property type="entry name" value="Acyl_transferase_dom"/>
</dbReference>
<dbReference type="InterPro" id="IPR032821">
    <property type="entry name" value="PKS_assoc"/>
</dbReference>
<dbReference type="InterPro" id="IPR016036">
    <property type="entry name" value="Malonyl_transacylase_ACP-bd"/>
</dbReference>
<dbReference type="Pfam" id="PF00109">
    <property type="entry name" value="ketoacyl-synt"/>
    <property type="match status" value="2"/>
</dbReference>
<dbReference type="Pfam" id="PF02801">
    <property type="entry name" value="Ketoacyl-synt_C"/>
    <property type="match status" value="1"/>
</dbReference>
<evidence type="ECO:0000256" key="3">
    <source>
        <dbReference type="ARBA" id="ARBA00022679"/>
    </source>
</evidence>
<dbReference type="InterPro" id="IPR020841">
    <property type="entry name" value="PKS_Beta-ketoAc_synthase_dom"/>
</dbReference>
<organism evidence="6 7">
    <name type="scientific">Diatraea saccharalis</name>
    <name type="common">sugarcane borer</name>
    <dbReference type="NCBI Taxonomy" id="40085"/>
    <lineage>
        <taxon>Eukaryota</taxon>
        <taxon>Metazoa</taxon>
        <taxon>Ecdysozoa</taxon>
        <taxon>Arthropoda</taxon>
        <taxon>Hexapoda</taxon>
        <taxon>Insecta</taxon>
        <taxon>Pterygota</taxon>
        <taxon>Neoptera</taxon>
        <taxon>Endopterygota</taxon>
        <taxon>Lepidoptera</taxon>
        <taxon>Glossata</taxon>
        <taxon>Ditrysia</taxon>
        <taxon>Pyraloidea</taxon>
        <taxon>Crambidae</taxon>
        <taxon>Crambinae</taxon>
        <taxon>Diatraea</taxon>
    </lineage>
</organism>
<evidence type="ECO:0000259" key="5">
    <source>
        <dbReference type="PROSITE" id="PS52004"/>
    </source>
</evidence>
<dbReference type="InterPro" id="IPR016039">
    <property type="entry name" value="Thiolase-like"/>
</dbReference>
<dbReference type="Gene3D" id="3.30.70.3290">
    <property type="match status" value="2"/>
</dbReference>
<dbReference type="InterPro" id="IPR018201">
    <property type="entry name" value="Ketoacyl_synth_AS"/>
</dbReference>
<gene>
    <name evidence="6" type="ORF">DIATSA_LOCUS8822</name>
</gene>
<dbReference type="SUPFAM" id="SSF55048">
    <property type="entry name" value="Probable ACP-binding domain of malonyl-CoA ACP transacylase"/>
    <property type="match status" value="1"/>
</dbReference>
<proteinExistence type="predicted"/>
<sequence length="877" mass="96999">MTSTLKPEDKLKSGHRLSHPDPGDEVYITGISGSFPDSDSVLHLQENLFNKVDMVSDNDKRWKLAHHPNIPHRTGKVNNIHKFDATFFRIHYKQAHTIDPMGRILLEKTYEAIIDAGTHKGKGERGEAEEIARRNPRDAKFRKGGKTIDSDDEEESCASEGETILDLDFGSEMTDEEGTEEIMLTGRRKIWRGDCSRAMLANQISRWLGVTGPSYVIDAACSSSLYAMEHAFRAIRDGHCDAAIVGGSNLCLQPSTSLQFLKLGALSADGRCKSFDESANGYTRSEAVVVCFLQKAKDARRVYAQILHAKTNCDGFKEQDITYPSSHIQTRLLREFYEECSISPSTLEYIEAHGTELTAIDEALCTIRSEPLLIGSIKSNIGHTESASGLCGIIKICIAYDKGLIPPNLNYWKPRDGIAALAEGRLKVVKEKTPWNKGMTCISNFGFGGANAHALLKNVAREKVNRGIPIDDLPRLVCASGRTESAVAKILDDLESRPVDAELIRLYHAIHEHDIIGHEVRGYTVLESTPTKSVTLSRDMQRFSGVKRPVWFIYPGMGWQWPGMATQLMRIPIFAAAIEGCHKALEPKGINLIKIVTDPDPGICDNILNSLIGITAVQIGLTDVLKAVGIAPDYVIGHNIGELGCAYADDCFTAEQTILSAYSQGLALTETSLIKRSMAIVGLDYSQMITICPPEIEVVCCKGPNSITISGPADFIKSFVAKLFAQGVFAKEVPCSNIPYNSHNIAKVETSHLFHHNAITIEVAPHGLLQEILRGSLKKNIINISLVQKNHKDNVQVLVNALGKLYVAGLNPHLANIYPHISYPVSRGTPMISHLIEWEHRDNWQVIKIHHIMFPQSQRYSLMTDKQTNWTSHRSSA</sequence>
<accession>A0A9N9R7Y7</accession>
<keyword evidence="7" id="KW-1185">Reference proteome</keyword>
<dbReference type="InterPro" id="IPR014030">
    <property type="entry name" value="Ketoacyl_synth_N"/>
</dbReference>
<dbReference type="Pfam" id="PF00698">
    <property type="entry name" value="Acyl_transf_1"/>
    <property type="match status" value="1"/>
</dbReference>
<keyword evidence="3" id="KW-0808">Transferase</keyword>
<dbReference type="PROSITE" id="PS00606">
    <property type="entry name" value="KS3_1"/>
    <property type="match status" value="1"/>
</dbReference>
<dbReference type="PANTHER" id="PTHR43775">
    <property type="entry name" value="FATTY ACID SYNTHASE"/>
    <property type="match status" value="1"/>
</dbReference>
<dbReference type="InterPro" id="IPR014031">
    <property type="entry name" value="Ketoacyl_synth_C"/>
</dbReference>
<name>A0A9N9R7Y7_9NEOP</name>
<dbReference type="OrthoDB" id="329835at2759"/>
<dbReference type="Pfam" id="PF16197">
    <property type="entry name" value="KAsynt_C_assoc"/>
    <property type="match status" value="1"/>
</dbReference>
<dbReference type="CDD" id="cd00833">
    <property type="entry name" value="PKS"/>
    <property type="match status" value="1"/>
</dbReference>
<reference evidence="6" key="2">
    <citation type="submission" date="2022-10" db="EMBL/GenBank/DDBJ databases">
        <authorList>
            <consortium name="ENA_rothamsted_submissions"/>
            <consortium name="culmorum"/>
            <person name="King R."/>
        </authorList>
    </citation>
    <scope>NUCLEOTIDE SEQUENCE</scope>
</reference>
<keyword evidence="2" id="KW-0597">Phosphoprotein</keyword>
<dbReference type="SMART" id="SM00825">
    <property type="entry name" value="PKS_KS"/>
    <property type="match status" value="1"/>
</dbReference>
<feature type="domain" description="Ketosynthase family 3 (KS3)" evidence="5">
    <location>
        <begin position="23"/>
        <end position="458"/>
    </location>
</feature>
<dbReference type="SUPFAM" id="SSF52151">
    <property type="entry name" value="FabD/lysophospholipase-like"/>
    <property type="match status" value="1"/>
</dbReference>
<dbReference type="SUPFAM" id="SSF53901">
    <property type="entry name" value="Thiolase-like"/>
    <property type="match status" value="1"/>
</dbReference>
<reference evidence="6" key="1">
    <citation type="submission" date="2021-12" db="EMBL/GenBank/DDBJ databases">
        <authorList>
            <person name="King R."/>
        </authorList>
    </citation>
    <scope>NUCLEOTIDE SEQUENCE</scope>
</reference>
<feature type="region of interest" description="Disordered" evidence="4">
    <location>
        <begin position="1"/>
        <end position="23"/>
    </location>
</feature>
<dbReference type="InterPro" id="IPR001227">
    <property type="entry name" value="Ac_transferase_dom_sf"/>
</dbReference>
<evidence type="ECO:0000313" key="6">
    <source>
        <dbReference type="EMBL" id="CAG9791196.1"/>
    </source>
</evidence>
<evidence type="ECO:0000256" key="1">
    <source>
        <dbReference type="ARBA" id="ARBA00022450"/>
    </source>
</evidence>
<evidence type="ECO:0000256" key="4">
    <source>
        <dbReference type="SAM" id="MobiDB-lite"/>
    </source>
</evidence>
<dbReference type="Gene3D" id="3.40.366.10">
    <property type="entry name" value="Malonyl-Coenzyme A Acyl Carrier Protein, domain 2"/>
    <property type="match status" value="2"/>
</dbReference>
<dbReference type="GO" id="GO:0006633">
    <property type="term" value="P:fatty acid biosynthetic process"/>
    <property type="evidence" value="ECO:0007669"/>
    <property type="project" value="InterPro"/>
</dbReference>
<dbReference type="InterPro" id="IPR016035">
    <property type="entry name" value="Acyl_Trfase/lysoPLipase"/>
</dbReference>
<protein>
    <recommendedName>
        <fullName evidence="5">Ketosynthase family 3 (KS3) domain-containing protein</fullName>
    </recommendedName>
</protein>
<dbReference type="PROSITE" id="PS52004">
    <property type="entry name" value="KS3_2"/>
    <property type="match status" value="1"/>
</dbReference>
<dbReference type="InterPro" id="IPR050091">
    <property type="entry name" value="PKS_NRPS_Biosynth_Enz"/>
</dbReference>
<dbReference type="SMART" id="SM00827">
    <property type="entry name" value="PKS_AT"/>
    <property type="match status" value="1"/>
</dbReference>
<evidence type="ECO:0000256" key="2">
    <source>
        <dbReference type="ARBA" id="ARBA00022553"/>
    </source>
</evidence>
<evidence type="ECO:0000313" key="7">
    <source>
        <dbReference type="Proteomes" id="UP001153714"/>
    </source>
</evidence>
<dbReference type="GO" id="GO:0004315">
    <property type="term" value="F:3-oxoacyl-[acyl-carrier-protein] synthase activity"/>
    <property type="evidence" value="ECO:0007669"/>
    <property type="project" value="InterPro"/>
</dbReference>
<keyword evidence="1" id="KW-0596">Phosphopantetheine</keyword>
<dbReference type="Proteomes" id="UP001153714">
    <property type="component" value="Chromosome 3"/>
</dbReference>
<dbReference type="PANTHER" id="PTHR43775:SF23">
    <property type="entry name" value="FATTY ACID SYNTHASE 3"/>
    <property type="match status" value="1"/>
</dbReference>
<dbReference type="EMBL" id="OU893334">
    <property type="protein sequence ID" value="CAG9791196.1"/>
    <property type="molecule type" value="Genomic_DNA"/>
</dbReference>
<dbReference type="AlphaFoldDB" id="A0A9N9R7Y7"/>
<dbReference type="Gene3D" id="3.40.47.10">
    <property type="match status" value="1"/>
</dbReference>
<feature type="compositionally biased region" description="Basic and acidic residues" evidence="4">
    <location>
        <begin position="1"/>
        <end position="22"/>
    </location>
</feature>